<dbReference type="Pfam" id="PF00172">
    <property type="entry name" value="Zn_clus"/>
    <property type="match status" value="1"/>
</dbReference>
<dbReference type="Proteomes" id="UP000054321">
    <property type="component" value="Unassembled WGS sequence"/>
</dbReference>
<dbReference type="OrthoDB" id="3989227at2759"/>
<dbReference type="Pfam" id="PF04082">
    <property type="entry name" value="Fungal_trans"/>
    <property type="match status" value="1"/>
</dbReference>
<evidence type="ECO:0000313" key="6">
    <source>
        <dbReference type="EMBL" id="KIM97150.1"/>
    </source>
</evidence>
<feature type="compositionally biased region" description="Low complexity" evidence="4">
    <location>
        <begin position="126"/>
        <end position="143"/>
    </location>
</feature>
<dbReference type="InterPro" id="IPR050613">
    <property type="entry name" value="Sec_Metabolite_Reg"/>
</dbReference>
<feature type="region of interest" description="Disordered" evidence="4">
    <location>
        <begin position="123"/>
        <end position="164"/>
    </location>
</feature>
<feature type="compositionally biased region" description="Polar residues" evidence="4">
    <location>
        <begin position="153"/>
        <end position="164"/>
    </location>
</feature>
<protein>
    <recommendedName>
        <fullName evidence="5">Zn(2)-C6 fungal-type domain-containing protein</fullName>
    </recommendedName>
</protein>
<reference evidence="7" key="2">
    <citation type="submission" date="2015-01" db="EMBL/GenBank/DDBJ databases">
        <title>Evolutionary Origins and Diversification of the Mycorrhizal Mutualists.</title>
        <authorList>
            <consortium name="DOE Joint Genome Institute"/>
            <consortium name="Mycorrhizal Genomics Consortium"/>
            <person name="Kohler A."/>
            <person name="Kuo A."/>
            <person name="Nagy L.G."/>
            <person name="Floudas D."/>
            <person name="Copeland A."/>
            <person name="Barry K.W."/>
            <person name="Cichocki N."/>
            <person name="Veneault-Fourrey C."/>
            <person name="LaButti K."/>
            <person name="Lindquist E.A."/>
            <person name="Lipzen A."/>
            <person name="Lundell T."/>
            <person name="Morin E."/>
            <person name="Murat C."/>
            <person name="Riley R."/>
            <person name="Ohm R."/>
            <person name="Sun H."/>
            <person name="Tunlid A."/>
            <person name="Henrissat B."/>
            <person name="Grigoriev I.V."/>
            <person name="Hibbett D.S."/>
            <person name="Martin F."/>
        </authorList>
    </citation>
    <scope>NUCLEOTIDE SEQUENCE [LARGE SCALE GENOMIC DNA]</scope>
    <source>
        <strain evidence="7">Zn</strain>
    </source>
</reference>
<accession>A0A0C3GM22</accession>
<dbReference type="EMBL" id="KN832882">
    <property type="protein sequence ID" value="KIM97150.1"/>
    <property type="molecule type" value="Genomic_DNA"/>
</dbReference>
<dbReference type="InterPro" id="IPR007219">
    <property type="entry name" value="XnlR_reg_dom"/>
</dbReference>
<dbReference type="CDD" id="cd00067">
    <property type="entry name" value="GAL4"/>
    <property type="match status" value="1"/>
</dbReference>
<evidence type="ECO:0000256" key="2">
    <source>
        <dbReference type="ARBA" id="ARBA00022723"/>
    </source>
</evidence>
<dbReference type="AlphaFoldDB" id="A0A0C3GM22"/>
<feature type="domain" description="Zn(2)-C6 fungal-type" evidence="5">
    <location>
        <begin position="46"/>
        <end position="75"/>
    </location>
</feature>
<dbReference type="GO" id="GO:0008270">
    <property type="term" value="F:zinc ion binding"/>
    <property type="evidence" value="ECO:0007669"/>
    <property type="project" value="InterPro"/>
</dbReference>
<feature type="region of interest" description="Disordered" evidence="4">
    <location>
        <begin position="1"/>
        <end position="44"/>
    </location>
</feature>
<dbReference type="GO" id="GO:0003677">
    <property type="term" value="F:DNA binding"/>
    <property type="evidence" value="ECO:0007669"/>
    <property type="project" value="InterPro"/>
</dbReference>
<feature type="compositionally biased region" description="Pro residues" evidence="4">
    <location>
        <begin position="29"/>
        <end position="39"/>
    </location>
</feature>
<dbReference type="PROSITE" id="PS00463">
    <property type="entry name" value="ZN2_CY6_FUNGAL_1"/>
    <property type="match status" value="1"/>
</dbReference>
<dbReference type="HOGENOM" id="CLU_004083_2_0_1"/>
<dbReference type="PANTHER" id="PTHR31001:SF50">
    <property type="entry name" value="ZN(II)2CYS6 TRANSCRIPTION FACTOR (EUROFUNG)"/>
    <property type="match status" value="1"/>
</dbReference>
<organism evidence="6 7">
    <name type="scientific">Oidiodendron maius (strain Zn)</name>
    <dbReference type="NCBI Taxonomy" id="913774"/>
    <lineage>
        <taxon>Eukaryota</taxon>
        <taxon>Fungi</taxon>
        <taxon>Dikarya</taxon>
        <taxon>Ascomycota</taxon>
        <taxon>Pezizomycotina</taxon>
        <taxon>Leotiomycetes</taxon>
        <taxon>Leotiomycetes incertae sedis</taxon>
        <taxon>Myxotrichaceae</taxon>
        <taxon>Oidiodendron</taxon>
    </lineage>
</organism>
<comment type="subcellular location">
    <subcellularLocation>
        <location evidence="1">Nucleus</location>
    </subcellularLocation>
</comment>
<keyword evidence="2" id="KW-0479">Metal-binding</keyword>
<sequence>MSQLPPVTISPSEQNATTIPAPARSDPSVPAPAPTPALTPGPKRRSCAVCRARKVRCDKLSPCSNCRRGNIACILPSSDRPPRWARQLERAPSNAASNAPARVMDRVRELESLVKELSGQLERLNGAARSSAGGSTGPGSPESSRQDGDTGYQVDTSPQTNTGNVQSLFGRLVLQDANRSRYVSSGFWSRVDDEVRRQLYSALDGLDSDSSEDETLPTTQEIQRTPSERHAFLFRHNLSPSGPDLREFHPLPSQIPFLLDVFSENVNSIIRIVHIPTITKMVRDLRRSDKADLTPANEALMFSIYYAAVTSMEEDDIMANFGLTKTELNLKYRLGLEHALAKADFLNVPDLVLVQAFTIFLMLVRRHDSPRFVWMMMALLVRMAHALGLHRDGNHFKHLTPYEIEMRRRVWWALCMMDMRAAEDQGMDYSIASGSFDTKLPLSINDADIGPETAKMPEGREGITDMTFSLVWFELGDVAKQMMANSTKEGPPNMEEQNRLLDEIYIKLDRGYLRYSTESDNIAYWVAVIIARLMMAKMTLLIYLPLLFSSPSEHFSKKVQTKLLIAAIENAEYNHALNAEEACRHWRWVYQTYTHWYAIVYLLIEISRREWSPLVERAWVALHSQWLIPSQSNVDKNSRIWVPLRKLIAKARKHRYAELERLRRDPQAAERLAMEDEIIPIPASPGPFPTGSNVVQLFRERWRQLLSMPEAPGQSGSGVTNPTNHSTLVKQPRMNPVPPYSVSDSGSITISEPAYLGADRFQTIQSLQSDTSSDFQSAMTANVPSDFAIGNMGSPYNAPSAVPTTWSMGPEFVPWLWADGDLSVDVFANMDVDAINVDMDLDGEVNWYNWVESAKGII</sequence>
<feature type="compositionally biased region" description="Polar residues" evidence="4">
    <location>
        <begin position="1"/>
        <end position="18"/>
    </location>
</feature>
<proteinExistence type="predicted"/>
<dbReference type="InterPro" id="IPR001138">
    <property type="entry name" value="Zn2Cys6_DnaBD"/>
</dbReference>
<dbReference type="GO" id="GO:0006351">
    <property type="term" value="P:DNA-templated transcription"/>
    <property type="evidence" value="ECO:0007669"/>
    <property type="project" value="InterPro"/>
</dbReference>
<name>A0A0C3GM22_OIDMZ</name>
<dbReference type="GO" id="GO:0005634">
    <property type="term" value="C:nucleus"/>
    <property type="evidence" value="ECO:0007669"/>
    <property type="project" value="UniProtKB-SubCell"/>
</dbReference>
<reference evidence="6 7" key="1">
    <citation type="submission" date="2014-04" db="EMBL/GenBank/DDBJ databases">
        <authorList>
            <consortium name="DOE Joint Genome Institute"/>
            <person name="Kuo A."/>
            <person name="Martino E."/>
            <person name="Perotto S."/>
            <person name="Kohler A."/>
            <person name="Nagy L.G."/>
            <person name="Floudas D."/>
            <person name="Copeland A."/>
            <person name="Barry K.W."/>
            <person name="Cichocki N."/>
            <person name="Veneault-Fourrey C."/>
            <person name="LaButti K."/>
            <person name="Lindquist E.A."/>
            <person name="Lipzen A."/>
            <person name="Lundell T."/>
            <person name="Morin E."/>
            <person name="Murat C."/>
            <person name="Sun H."/>
            <person name="Tunlid A."/>
            <person name="Henrissat B."/>
            <person name="Grigoriev I.V."/>
            <person name="Hibbett D.S."/>
            <person name="Martin F."/>
            <person name="Nordberg H.P."/>
            <person name="Cantor M.N."/>
            <person name="Hua S.X."/>
        </authorList>
    </citation>
    <scope>NUCLEOTIDE SEQUENCE [LARGE SCALE GENOMIC DNA]</scope>
    <source>
        <strain evidence="6 7">Zn</strain>
    </source>
</reference>
<dbReference type="SMART" id="SM00906">
    <property type="entry name" value="Fungal_trans"/>
    <property type="match status" value="1"/>
</dbReference>
<dbReference type="SUPFAM" id="SSF57701">
    <property type="entry name" value="Zn2/Cys6 DNA-binding domain"/>
    <property type="match status" value="1"/>
</dbReference>
<dbReference type="InterPro" id="IPR036864">
    <property type="entry name" value="Zn2-C6_fun-type_DNA-bd_sf"/>
</dbReference>
<evidence type="ECO:0000259" key="5">
    <source>
        <dbReference type="PROSITE" id="PS50048"/>
    </source>
</evidence>
<evidence type="ECO:0000313" key="7">
    <source>
        <dbReference type="Proteomes" id="UP000054321"/>
    </source>
</evidence>
<dbReference type="SMART" id="SM00066">
    <property type="entry name" value="GAL4"/>
    <property type="match status" value="1"/>
</dbReference>
<evidence type="ECO:0000256" key="3">
    <source>
        <dbReference type="ARBA" id="ARBA00023242"/>
    </source>
</evidence>
<dbReference type="GO" id="GO:0000981">
    <property type="term" value="F:DNA-binding transcription factor activity, RNA polymerase II-specific"/>
    <property type="evidence" value="ECO:0007669"/>
    <property type="project" value="InterPro"/>
</dbReference>
<gene>
    <name evidence="6" type="ORF">OIDMADRAFT_168900</name>
</gene>
<dbReference type="PANTHER" id="PTHR31001">
    <property type="entry name" value="UNCHARACTERIZED TRANSCRIPTIONAL REGULATORY PROTEIN"/>
    <property type="match status" value="1"/>
</dbReference>
<dbReference type="CDD" id="cd12148">
    <property type="entry name" value="fungal_TF_MHR"/>
    <property type="match status" value="1"/>
</dbReference>
<evidence type="ECO:0000256" key="1">
    <source>
        <dbReference type="ARBA" id="ARBA00004123"/>
    </source>
</evidence>
<dbReference type="PROSITE" id="PS50048">
    <property type="entry name" value="ZN2_CY6_FUNGAL_2"/>
    <property type="match status" value="1"/>
</dbReference>
<dbReference type="InParanoid" id="A0A0C3GM22"/>
<keyword evidence="3" id="KW-0539">Nucleus</keyword>
<evidence type="ECO:0000256" key="4">
    <source>
        <dbReference type="SAM" id="MobiDB-lite"/>
    </source>
</evidence>
<dbReference type="Gene3D" id="4.10.240.10">
    <property type="entry name" value="Zn(2)-C6 fungal-type DNA-binding domain"/>
    <property type="match status" value="1"/>
</dbReference>
<dbReference type="STRING" id="913774.A0A0C3GM22"/>
<keyword evidence="7" id="KW-1185">Reference proteome</keyword>